<feature type="compositionally biased region" description="Low complexity" evidence="1">
    <location>
        <begin position="92"/>
        <end position="102"/>
    </location>
</feature>
<evidence type="ECO:0000256" key="1">
    <source>
        <dbReference type="SAM" id="MobiDB-lite"/>
    </source>
</evidence>
<accession>A0A8K0T059</accession>
<name>A0A8K0T059_9HYPO</name>
<feature type="region of interest" description="Disordered" evidence="1">
    <location>
        <begin position="51"/>
        <end position="75"/>
    </location>
</feature>
<keyword evidence="4" id="KW-1185">Reference proteome</keyword>
<feature type="region of interest" description="Disordered" evidence="1">
    <location>
        <begin position="88"/>
        <end position="116"/>
    </location>
</feature>
<evidence type="ECO:0008006" key="5">
    <source>
        <dbReference type="Google" id="ProtNLM"/>
    </source>
</evidence>
<dbReference type="EMBL" id="JAGPNK010000002">
    <property type="protein sequence ID" value="KAH7326679.1"/>
    <property type="molecule type" value="Genomic_DNA"/>
</dbReference>
<feature type="signal peptide" evidence="2">
    <location>
        <begin position="1"/>
        <end position="18"/>
    </location>
</feature>
<sequence length="116" mass="12205">MLAHSALLLLPTPPLLCCLPLSHAGALALTIIIPLPQLDAACSLSPLFSPASRQTPSGVQLGTSQFPRGHGPFAHQTVRPQTEFRHAVMDPGAEAAEGAAGAKRPEWKHEHHTAKG</sequence>
<evidence type="ECO:0000313" key="3">
    <source>
        <dbReference type="EMBL" id="KAH7326679.1"/>
    </source>
</evidence>
<dbReference type="AlphaFoldDB" id="A0A8K0T059"/>
<gene>
    <name evidence="3" type="ORF">B0I35DRAFT_405886</name>
</gene>
<evidence type="ECO:0000313" key="4">
    <source>
        <dbReference type="Proteomes" id="UP000813444"/>
    </source>
</evidence>
<dbReference type="Proteomes" id="UP000813444">
    <property type="component" value="Unassembled WGS sequence"/>
</dbReference>
<proteinExistence type="predicted"/>
<feature type="compositionally biased region" description="Polar residues" evidence="1">
    <location>
        <begin position="51"/>
        <end position="66"/>
    </location>
</feature>
<organism evidence="3 4">
    <name type="scientific">Stachybotrys elegans</name>
    <dbReference type="NCBI Taxonomy" id="80388"/>
    <lineage>
        <taxon>Eukaryota</taxon>
        <taxon>Fungi</taxon>
        <taxon>Dikarya</taxon>
        <taxon>Ascomycota</taxon>
        <taxon>Pezizomycotina</taxon>
        <taxon>Sordariomycetes</taxon>
        <taxon>Hypocreomycetidae</taxon>
        <taxon>Hypocreales</taxon>
        <taxon>Stachybotryaceae</taxon>
        <taxon>Stachybotrys</taxon>
    </lineage>
</organism>
<protein>
    <recommendedName>
        <fullName evidence="5">Secreted protein</fullName>
    </recommendedName>
</protein>
<reference evidence="3" key="1">
    <citation type="journal article" date="2021" name="Nat. Commun.">
        <title>Genetic determinants of endophytism in the Arabidopsis root mycobiome.</title>
        <authorList>
            <person name="Mesny F."/>
            <person name="Miyauchi S."/>
            <person name="Thiergart T."/>
            <person name="Pickel B."/>
            <person name="Atanasova L."/>
            <person name="Karlsson M."/>
            <person name="Huettel B."/>
            <person name="Barry K.W."/>
            <person name="Haridas S."/>
            <person name="Chen C."/>
            <person name="Bauer D."/>
            <person name="Andreopoulos W."/>
            <person name="Pangilinan J."/>
            <person name="LaButti K."/>
            <person name="Riley R."/>
            <person name="Lipzen A."/>
            <person name="Clum A."/>
            <person name="Drula E."/>
            <person name="Henrissat B."/>
            <person name="Kohler A."/>
            <person name="Grigoriev I.V."/>
            <person name="Martin F.M."/>
            <person name="Hacquard S."/>
        </authorList>
    </citation>
    <scope>NUCLEOTIDE SEQUENCE</scope>
    <source>
        <strain evidence="3">MPI-CAGE-CH-0235</strain>
    </source>
</reference>
<keyword evidence="2" id="KW-0732">Signal</keyword>
<feature type="chain" id="PRO_5035450049" description="Secreted protein" evidence="2">
    <location>
        <begin position="19"/>
        <end position="116"/>
    </location>
</feature>
<comment type="caution">
    <text evidence="3">The sequence shown here is derived from an EMBL/GenBank/DDBJ whole genome shotgun (WGS) entry which is preliminary data.</text>
</comment>
<evidence type="ECO:0000256" key="2">
    <source>
        <dbReference type="SAM" id="SignalP"/>
    </source>
</evidence>